<dbReference type="Proteomes" id="UP000077405">
    <property type="component" value="Plasmid pYZ5"/>
</dbReference>
<evidence type="ECO:0000313" key="2">
    <source>
        <dbReference type="Proteomes" id="UP000077405"/>
    </source>
</evidence>
<dbReference type="KEGG" id="ahu:A6A40_26905"/>
<dbReference type="AlphaFoldDB" id="A0A2R4VW11"/>
<dbReference type="EMBL" id="CP028906">
    <property type="protein sequence ID" value="AWB08607.1"/>
    <property type="molecule type" value="Genomic_DNA"/>
</dbReference>
<accession>A0A2R4VW11</accession>
<name>A0A2R4VW11_9PROT</name>
<protein>
    <submittedName>
        <fullName evidence="1">Uncharacterized protein</fullName>
    </submittedName>
</protein>
<keyword evidence="2" id="KW-1185">Reference proteome</keyword>
<reference evidence="1 2" key="1">
    <citation type="submission" date="2018-04" db="EMBL/GenBank/DDBJ databases">
        <title>Complete genome sequence of the nitrogen-fixing bacterium Azospirillum humicireducens type strain SgZ-5.</title>
        <authorList>
            <person name="Yu Z."/>
        </authorList>
    </citation>
    <scope>NUCLEOTIDE SEQUENCE [LARGE SCALE GENOMIC DNA]</scope>
    <source>
        <strain evidence="1 2">SgZ-5</strain>
        <plasmid evidence="1 2">pYZ5</plasmid>
    </source>
</reference>
<proteinExistence type="predicted"/>
<gene>
    <name evidence="1" type="ORF">A6A40_26905</name>
</gene>
<organism evidence="1 2">
    <name type="scientific">Azospirillum humicireducens</name>
    <dbReference type="NCBI Taxonomy" id="1226968"/>
    <lineage>
        <taxon>Bacteria</taxon>
        <taxon>Pseudomonadati</taxon>
        <taxon>Pseudomonadota</taxon>
        <taxon>Alphaproteobacteria</taxon>
        <taxon>Rhodospirillales</taxon>
        <taxon>Azospirillaceae</taxon>
        <taxon>Azospirillum</taxon>
    </lineage>
</organism>
<keyword evidence="1" id="KW-0614">Plasmid</keyword>
<geneLocation type="plasmid" evidence="1 2">
    <name>pYZ5</name>
</geneLocation>
<evidence type="ECO:0000313" key="1">
    <source>
        <dbReference type="EMBL" id="AWB08607.1"/>
    </source>
</evidence>
<sequence length="65" mass="7340">MYSFFTDGPQTTDNFLSRHDAGLDIIFQHAARLAIQLLKDLGGNAGQCFAERTDIHTVCLLRRRC</sequence>